<dbReference type="InterPro" id="IPR002110">
    <property type="entry name" value="Ankyrin_rpt"/>
</dbReference>
<name>A0ABR4NBF6_9FUNG</name>
<evidence type="ECO:0000256" key="1">
    <source>
        <dbReference type="SAM" id="SignalP"/>
    </source>
</evidence>
<protein>
    <recommendedName>
        <fullName evidence="4">Ankyrin repeat domain-containing protein</fullName>
    </recommendedName>
</protein>
<dbReference type="Gene3D" id="1.25.40.20">
    <property type="entry name" value="Ankyrin repeat-containing domain"/>
    <property type="match status" value="1"/>
</dbReference>
<feature type="chain" id="PRO_5046893784" description="Ankyrin repeat domain-containing protein" evidence="1">
    <location>
        <begin position="24"/>
        <end position="492"/>
    </location>
</feature>
<dbReference type="SUPFAM" id="SSF140860">
    <property type="entry name" value="Pseudo ankyrin repeat-like"/>
    <property type="match status" value="1"/>
</dbReference>
<accession>A0ABR4NBF6</accession>
<keyword evidence="3" id="KW-1185">Reference proteome</keyword>
<dbReference type="InterPro" id="IPR052050">
    <property type="entry name" value="SecEffector_AnkRepeat"/>
</dbReference>
<dbReference type="Pfam" id="PF13637">
    <property type="entry name" value="Ank_4"/>
    <property type="match status" value="1"/>
</dbReference>
<evidence type="ECO:0000313" key="3">
    <source>
        <dbReference type="Proteomes" id="UP001527925"/>
    </source>
</evidence>
<evidence type="ECO:0000313" key="2">
    <source>
        <dbReference type="EMBL" id="KAL2916774.1"/>
    </source>
</evidence>
<dbReference type="Proteomes" id="UP001527925">
    <property type="component" value="Unassembled WGS sequence"/>
</dbReference>
<keyword evidence="1" id="KW-0732">Signal</keyword>
<organism evidence="2 3">
    <name type="scientific">Polyrhizophydium stewartii</name>
    <dbReference type="NCBI Taxonomy" id="2732419"/>
    <lineage>
        <taxon>Eukaryota</taxon>
        <taxon>Fungi</taxon>
        <taxon>Fungi incertae sedis</taxon>
        <taxon>Chytridiomycota</taxon>
        <taxon>Chytridiomycota incertae sedis</taxon>
        <taxon>Chytridiomycetes</taxon>
        <taxon>Rhizophydiales</taxon>
        <taxon>Rhizophydiales incertae sedis</taxon>
        <taxon>Polyrhizophydium</taxon>
    </lineage>
</organism>
<dbReference type="InterPro" id="IPR036770">
    <property type="entry name" value="Ankyrin_rpt-contain_sf"/>
</dbReference>
<comment type="caution">
    <text evidence="2">The sequence shown here is derived from an EMBL/GenBank/DDBJ whole genome shotgun (WGS) entry which is preliminary data.</text>
</comment>
<reference evidence="2 3" key="1">
    <citation type="submission" date="2023-09" db="EMBL/GenBank/DDBJ databases">
        <title>Pangenome analysis of Batrachochytrium dendrobatidis and related Chytrids.</title>
        <authorList>
            <person name="Yacoub M.N."/>
            <person name="Stajich J.E."/>
            <person name="James T.Y."/>
        </authorList>
    </citation>
    <scope>NUCLEOTIDE SEQUENCE [LARGE SCALE GENOMIC DNA]</scope>
    <source>
        <strain evidence="2 3">JEL0888</strain>
    </source>
</reference>
<dbReference type="EMBL" id="JADGIZ020000014">
    <property type="protein sequence ID" value="KAL2916774.1"/>
    <property type="molecule type" value="Genomic_DNA"/>
</dbReference>
<evidence type="ECO:0008006" key="4">
    <source>
        <dbReference type="Google" id="ProtNLM"/>
    </source>
</evidence>
<dbReference type="PANTHER" id="PTHR46586:SF3">
    <property type="entry name" value="ANKYRIN REPEAT-CONTAINING PROTEIN"/>
    <property type="match status" value="1"/>
</dbReference>
<feature type="signal peptide" evidence="1">
    <location>
        <begin position="1"/>
        <end position="23"/>
    </location>
</feature>
<dbReference type="PANTHER" id="PTHR46586">
    <property type="entry name" value="ANKYRIN REPEAT-CONTAINING PROTEIN"/>
    <property type="match status" value="1"/>
</dbReference>
<gene>
    <name evidence="2" type="ORF">HK105_203553</name>
</gene>
<proteinExistence type="predicted"/>
<sequence>MQLARSTLVLATHGILAADQAAAQPAGVLLPCGASHWDRLPAELHDKVFSHTTPTLSRFIRRGTSVRAELDSISDAVREQLWREALESEWSGDLAALPRLRGNSNLPLMVSSRRMLDRMVSAGVRLPPAQLQRLAVRHGWTDLLDFQRPEILAKAAACEGHVALLAELDERRLATPTTWHARFAAEAGHLAAVMWLRSRMAGVEWPPAVMDWAAASGCLDLVVWLHKTAACRCTADAVDRAASNGHLHVVEWLAANTAGGCSGSAFGAALANGDIAVLDVLRQRWPSVLAVLDEAALARARHVSTLAWLRKHRPDAALARLLPHLIASGAVEPVEWLVDHAGARLEPAMVQTAIEMNHAALVEWLVARKGLAVDAGMFDSPRHGANTDALAWVARHDSRWAGVMADRFAATGCEPLVEWLHVRFRRSVTQSTLEAAVRAFKHRMVEFVVDRIDGVEWDLDRARQLAMAVGDHSAVQIIDERIDKARTGAQSQ</sequence>